<dbReference type="Proteomes" id="UP000574067">
    <property type="component" value="Unassembled WGS sequence"/>
</dbReference>
<protein>
    <submittedName>
        <fullName evidence="3">PEP-CTERM sorting domain-containing protein</fullName>
    </submittedName>
</protein>
<dbReference type="EMBL" id="JABBFW010000018">
    <property type="protein sequence ID" value="NML17481.1"/>
    <property type="molecule type" value="Genomic_DNA"/>
</dbReference>
<feature type="signal peptide" evidence="1">
    <location>
        <begin position="1"/>
        <end position="23"/>
    </location>
</feature>
<dbReference type="InterPro" id="IPR013424">
    <property type="entry name" value="Ice-binding_C"/>
</dbReference>
<comment type="caution">
    <text evidence="3">The sequence shown here is derived from an EMBL/GenBank/DDBJ whole genome shotgun (WGS) entry which is preliminary data.</text>
</comment>
<dbReference type="AlphaFoldDB" id="A0A848FI06"/>
<gene>
    <name evidence="3" type="ORF">HHL10_21155</name>
</gene>
<reference evidence="3 4" key="1">
    <citation type="submission" date="2020-04" db="EMBL/GenBank/DDBJ databases">
        <title>Azohydromonas sp. isolated from soil.</title>
        <authorList>
            <person name="Dahal R.H."/>
        </authorList>
    </citation>
    <scope>NUCLEOTIDE SEQUENCE [LARGE SCALE GENOMIC DNA]</scope>
    <source>
        <strain evidence="3 4">G-1-1-14</strain>
    </source>
</reference>
<sequence length="230" mass="25328">MLKMFSRKILAFCAALVPLFAQAAVIANSEAEFSGVQGQDGWYYGYYELGRPGMQLMSYYQENGQDSAWFVNNQYFKAFLTAWGGHPQMASKPNVGGRTGSEYWTTRRWVSDYEGEVTISTQIYNMYDFGSMVGYITVNNQSTLAVLDARAEGVSGLWLDYTLTLAKGDFIDFIISPNGSDDWDYTTFKAVISTTGSAVPEPSSASLALLGLVAVAAPAVRRRAKNGRRA</sequence>
<evidence type="ECO:0000256" key="1">
    <source>
        <dbReference type="SAM" id="SignalP"/>
    </source>
</evidence>
<organism evidence="3 4">
    <name type="scientific">Azohydromonas caseinilytica</name>
    <dbReference type="NCBI Taxonomy" id="2728836"/>
    <lineage>
        <taxon>Bacteria</taxon>
        <taxon>Pseudomonadati</taxon>
        <taxon>Pseudomonadota</taxon>
        <taxon>Betaproteobacteria</taxon>
        <taxon>Burkholderiales</taxon>
        <taxon>Sphaerotilaceae</taxon>
        <taxon>Azohydromonas</taxon>
    </lineage>
</organism>
<evidence type="ECO:0000259" key="2">
    <source>
        <dbReference type="Pfam" id="PF07589"/>
    </source>
</evidence>
<proteinExistence type="predicted"/>
<feature type="domain" description="Ice-binding protein C-terminal" evidence="2">
    <location>
        <begin position="198"/>
        <end position="223"/>
    </location>
</feature>
<evidence type="ECO:0000313" key="4">
    <source>
        <dbReference type="Proteomes" id="UP000574067"/>
    </source>
</evidence>
<evidence type="ECO:0000313" key="3">
    <source>
        <dbReference type="EMBL" id="NML17481.1"/>
    </source>
</evidence>
<name>A0A848FI06_9BURK</name>
<accession>A0A848FI06</accession>
<feature type="chain" id="PRO_5032365455" evidence="1">
    <location>
        <begin position="24"/>
        <end position="230"/>
    </location>
</feature>
<keyword evidence="1" id="KW-0732">Signal</keyword>
<keyword evidence="4" id="KW-1185">Reference proteome</keyword>
<dbReference type="RefSeq" id="WP_169162377.1">
    <property type="nucleotide sequence ID" value="NZ_JABBFW010000018.1"/>
</dbReference>
<dbReference type="Pfam" id="PF07589">
    <property type="entry name" value="PEP-CTERM"/>
    <property type="match status" value="1"/>
</dbReference>